<organism evidence="2 3">
    <name type="scientific">Cellulomonas terrae</name>
    <dbReference type="NCBI Taxonomy" id="311234"/>
    <lineage>
        <taxon>Bacteria</taxon>
        <taxon>Bacillati</taxon>
        <taxon>Actinomycetota</taxon>
        <taxon>Actinomycetes</taxon>
        <taxon>Micrococcales</taxon>
        <taxon>Cellulomonadaceae</taxon>
        <taxon>Cellulomonas</taxon>
    </lineage>
</organism>
<name>A0A511JQ65_9CELL</name>
<feature type="domain" description="Glyoxalase-like" evidence="1">
    <location>
        <begin position="18"/>
        <end position="128"/>
    </location>
</feature>
<sequence>MSAVAPNVRRMTPVVSHLTIDAADPHTLARWWSEALGWSYVWEPAEDDDEIAIEPPDGAATGWLFIRVPDAKVAKNRLHADLRPPNGSDQASELDRLLSLGATRVDIGQGDVPWHVLADPEGNEFCLLRSTPDQLAAALAAEASGA</sequence>
<dbReference type="PANTHER" id="PTHR35908:SF1">
    <property type="entry name" value="CONSERVED PROTEIN"/>
    <property type="match status" value="1"/>
</dbReference>
<dbReference type="EMBL" id="BJWH01000025">
    <property type="protein sequence ID" value="GEL99995.1"/>
    <property type="molecule type" value="Genomic_DNA"/>
</dbReference>
<proteinExistence type="predicted"/>
<dbReference type="Proteomes" id="UP000321049">
    <property type="component" value="Unassembled WGS sequence"/>
</dbReference>
<dbReference type="SUPFAM" id="SSF54593">
    <property type="entry name" value="Glyoxalase/Bleomycin resistance protein/Dihydroxybiphenyl dioxygenase"/>
    <property type="match status" value="1"/>
</dbReference>
<dbReference type="PANTHER" id="PTHR35908">
    <property type="entry name" value="HYPOTHETICAL FUSION PROTEIN"/>
    <property type="match status" value="1"/>
</dbReference>
<comment type="caution">
    <text evidence="2">The sequence shown here is derived from an EMBL/GenBank/DDBJ whole genome shotgun (WGS) entry which is preliminary data.</text>
</comment>
<reference evidence="2 3" key="1">
    <citation type="submission" date="2019-07" db="EMBL/GenBank/DDBJ databases">
        <title>Whole genome shotgun sequence of Cellulomonas terrae NBRC 100819.</title>
        <authorList>
            <person name="Hosoyama A."/>
            <person name="Uohara A."/>
            <person name="Ohji S."/>
            <person name="Ichikawa N."/>
        </authorList>
    </citation>
    <scope>NUCLEOTIDE SEQUENCE [LARGE SCALE GENOMIC DNA]</scope>
    <source>
        <strain evidence="2 3">NBRC 100819</strain>
    </source>
</reference>
<dbReference type="InterPro" id="IPR029068">
    <property type="entry name" value="Glyas_Bleomycin-R_OHBP_Dase"/>
</dbReference>
<evidence type="ECO:0000313" key="3">
    <source>
        <dbReference type="Proteomes" id="UP000321049"/>
    </source>
</evidence>
<dbReference type="InterPro" id="IPR041581">
    <property type="entry name" value="Glyoxalase_6"/>
</dbReference>
<gene>
    <name evidence="2" type="ORF">CTE05_35420</name>
</gene>
<dbReference type="AlphaFoldDB" id="A0A511JQ65"/>
<accession>A0A511JQ65</accession>
<keyword evidence="3" id="KW-1185">Reference proteome</keyword>
<evidence type="ECO:0000259" key="1">
    <source>
        <dbReference type="Pfam" id="PF18029"/>
    </source>
</evidence>
<protein>
    <recommendedName>
        <fullName evidence="1">Glyoxalase-like domain-containing protein</fullName>
    </recommendedName>
</protein>
<dbReference type="Pfam" id="PF18029">
    <property type="entry name" value="Glyoxalase_6"/>
    <property type="match status" value="1"/>
</dbReference>
<dbReference type="Gene3D" id="3.10.180.10">
    <property type="entry name" value="2,3-Dihydroxybiphenyl 1,2-Dioxygenase, domain 1"/>
    <property type="match status" value="1"/>
</dbReference>
<evidence type="ECO:0000313" key="2">
    <source>
        <dbReference type="EMBL" id="GEL99995.1"/>
    </source>
</evidence>